<gene>
    <name evidence="2" type="ORF">KEG57_13170</name>
</gene>
<organism evidence="2 3">
    <name type="scientific">Polyangium jinanense</name>
    <dbReference type="NCBI Taxonomy" id="2829994"/>
    <lineage>
        <taxon>Bacteria</taxon>
        <taxon>Pseudomonadati</taxon>
        <taxon>Myxococcota</taxon>
        <taxon>Polyangia</taxon>
        <taxon>Polyangiales</taxon>
        <taxon>Polyangiaceae</taxon>
        <taxon>Polyangium</taxon>
    </lineage>
</organism>
<keyword evidence="3" id="KW-1185">Reference proteome</keyword>
<sequence>MQTTSHLSAVAWIGQSPIGLNAVQRAWQEPKSGMATLAPPSSLASALVPASTRPA</sequence>
<dbReference type="RefSeq" id="WP_272419741.1">
    <property type="nucleotide sequence ID" value="NZ_JAGTJJ010000004.1"/>
</dbReference>
<evidence type="ECO:0000313" key="2">
    <source>
        <dbReference type="EMBL" id="MDC3981457.1"/>
    </source>
</evidence>
<comment type="caution">
    <text evidence="2">The sequence shown here is derived from an EMBL/GenBank/DDBJ whole genome shotgun (WGS) entry which is preliminary data.</text>
</comment>
<name>A0A9X4ASR3_9BACT</name>
<dbReference type="EMBL" id="JAGTJJ010000004">
    <property type="protein sequence ID" value="MDC3981457.1"/>
    <property type="molecule type" value="Genomic_DNA"/>
</dbReference>
<evidence type="ECO:0000313" key="3">
    <source>
        <dbReference type="Proteomes" id="UP001151081"/>
    </source>
</evidence>
<accession>A0A9X4ASR3</accession>
<reference evidence="2 3" key="1">
    <citation type="submission" date="2021-04" db="EMBL/GenBank/DDBJ databases">
        <title>Genome analysis of Polyangium sp.</title>
        <authorList>
            <person name="Li Y."/>
            <person name="Wang J."/>
        </authorList>
    </citation>
    <scope>NUCLEOTIDE SEQUENCE [LARGE SCALE GENOMIC DNA]</scope>
    <source>
        <strain evidence="2 3">SDU14</strain>
    </source>
</reference>
<feature type="region of interest" description="Disordered" evidence="1">
    <location>
        <begin position="33"/>
        <end position="55"/>
    </location>
</feature>
<dbReference type="Proteomes" id="UP001151081">
    <property type="component" value="Unassembled WGS sequence"/>
</dbReference>
<evidence type="ECO:0000256" key="1">
    <source>
        <dbReference type="SAM" id="MobiDB-lite"/>
    </source>
</evidence>
<protein>
    <submittedName>
        <fullName evidence="2">Uncharacterized protein</fullName>
    </submittedName>
</protein>
<feature type="compositionally biased region" description="Low complexity" evidence="1">
    <location>
        <begin position="37"/>
        <end position="55"/>
    </location>
</feature>
<proteinExistence type="predicted"/>
<dbReference type="AlphaFoldDB" id="A0A9X4ASR3"/>